<dbReference type="Proteomes" id="UP000321490">
    <property type="component" value="Unassembled WGS sequence"/>
</dbReference>
<dbReference type="RefSeq" id="WP_153360787.1">
    <property type="nucleotide sequence ID" value="NZ_ML762497.1"/>
</dbReference>
<dbReference type="PANTHER" id="PTHR43481">
    <property type="entry name" value="FRUCTOSE-1-PHOSPHATE PHOSPHATASE"/>
    <property type="match status" value="1"/>
</dbReference>
<dbReference type="InterPro" id="IPR023198">
    <property type="entry name" value="PGP-like_dom2"/>
</dbReference>
<dbReference type="InterPro" id="IPR023214">
    <property type="entry name" value="HAD_sf"/>
</dbReference>
<sequence length="218" mass="22045">MADLILPARGLLFDNDGVLVDSEVSVVTSWRRWAKDLGLDPDEVMAAVPGRRAADTVALFVPADDVAGAVAEITRLELEGAADTVAVPGVLDLLPQLIGVPWAVVTSGVRELAAARLRGAGVEPPAVVVTAEDVAAGKPDPEPYLAGAARLGLDPADLIVLEDSPSGVAAGLAAGCTVLGIGAPALHTPAPAVVTDLTGARWTGTGLQLPAAALLRRP</sequence>
<gene>
    <name evidence="1" type="ORF">JD78_00432</name>
</gene>
<dbReference type="SFLD" id="SFLDG01129">
    <property type="entry name" value="C1.5:_HAD__Beta-PGM__Phosphata"/>
    <property type="match status" value="1"/>
</dbReference>
<dbReference type="AlphaFoldDB" id="A0A562IM27"/>
<keyword evidence="2" id="KW-1185">Reference proteome</keyword>
<evidence type="ECO:0000313" key="2">
    <source>
        <dbReference type="Proteomes" id="UP000321490"/>
    </source>
</evidence>
<accession>A0A562IM27</accession>
<protein>
    <submittedName>
        <fullName evidence="1">Sugar-phosphatase</fullName>
    </submittedName>
</protein>
<dbReference type="SFLD" id="SFLDS00003">
    <property type="entry name" value="Haloacid_Dehalogenase"/>
    <property type="match status" value="1"/>
</dbReference>
<dbReference type="OrthoDB" id="9800058at2"/>
<organism evidence="1 2">
    <name type="scientific">Modestobacter roseus</name>
    <dbReference type="NCBI Taxonomy" id="1181884"/>
    <lineage>
        <taxon>Bacteria</taxon>
        <taxon>Bacillati</taxon>
        <taxon>Actinomycetota</taxon>
        <taxon>Actinomycetes</taxon>
        <taxon>Geodermatophilales</taxon>
        <taxon>Geodermatophilaceae</taxon>
        <taxon>Modestobacter</taxon>
    </lineage>
</organism>
<dbReference type="Gene3D" id="1.10.150.240">
    <property type="entry name" value="Putative phosphatase, domain 2"/>
    <property type="match status" value="1"/>
</dbReference>
<comment type="caution">
    <text evidence="1">The sequence shown here is derived from an EMBL/GenBank/DDBJ whole genome shotgun (WGS) entry which is preliminary data.</text>
</comment>
<dbReference type="EMBL" id="VLKF01000001">
    <property type="protein sequence ID" value="TWH71932.1"/>
    <property type="molecule type" value="Genomic_DNA"/>
</dbReference>
<name>A0A562IM27_9ACTN</name>
<dbReference type="InterPro" id="IPR006439">
    <property type="entry name" value="HAD-SF_hydro_IA"/>
</dbReference>
<dbReference type="NCBIfam" id="TIGR01509">
    <property type="entry name" value="HAD-SF-IA-v3"/>
    <property type="match status" value="1"/>
</dbReference>
<proteinExistence type="predicted"/>
<evidence type="ECO:0000313" key="1">
    <source>
        <dbReference type="EMBL" id="TWH71932.1"/>
    </source>
</evidence>
<reference evidence="1 2" key="1">
    <citation type="submission" date="2019-07" db="EMBL/GenBank/DDBJ databases">
        <title>R&amp;d 2014.</title>
        <authorList>
            <person name="Klenk H.-P."/>
        </authorList>
    </citation>
    <scope>NUCLEOTIDE SEQUENCE [LARGE SCALE GENOMIC DNA]</scope>
    <source>
        <strain evidence="1 2">DSM 45764</strain>
    </source>
</reference>
<dbReference type="Pfam" id="PF00702">
    <property type="entry name" value="Hydrolase"/>
    <property type="match status" value="1"/>
</dbReference>
<dbReference type="InterPro" id="IPR036412">
    <property type="entry name" value="HAD-like_sf"/>
</dbReference>
<dbReference type="SUPFAM" id="SSF56784">
    <property type="entry name" value="HAD-like"/>
    <property type="match status" value="1"/>
</dbReference>
<dbReference type="GO" id="GO:0050308">
    <property type="term" value="F:sugar-phosphatase activity"/>
    <property type="evidence" value="ECO:0007669"/>
    <property type="project" value="TreeGrafter"/>
</dbReference>
<dbReference type="InterPro" id="IPR051806">
    <property type="entry name" value="HAD-like_SPP"/>
</dbReference>
<dbReference type="Gene3D" id="3.40.50.1000">
    <property type="entry name" value="HAD superfamily/HAD-like"/>
    <property type="match status" value="1"/>
</dbReference>
<dbReference type="PANTHER" id="PTHR43481:SF4">
    <property type="entry name" value="GLYCEROL-1-PHOSPHATE PHOSPHOHYDROLASE 1-RELATED"/>
    <property type="match status" value="1"/>
</dbReference>